<organism evidence="6 7">
    <name type="scientific">Stieleria bergensis</name>
    <dbReference type="NCBI Taxonomy" id="2528025"/>
    <lineage>
        <taxon>Bacteria</taxon>
        <taxon>Pseudomonadati</taxon>
        <taxon>Planctomycetota</taxon>
        <taxon>Planctomycetia</taxon>
        <taxon>Pirellulales</taxon>
        <taxon>Pirellulaceae</taxon>
        <taxon>Stieleria</taxon>
    </lineage>
</organism>
<sequence>MTNYFRDSLQRKMMCAASAFFCTLFIFGAIASGERPNVVLILADDLGYGDLSCYGQQSYRTPAIDRLAAEGIKATDFYVPVPYCAPSRAAMLTGRFPLRNGVTRNPHPDTTPEADVVGLDPSERTLGEAFQQAGYRTACIGKWHLGHKEHFYPTRHGFDSYYGILYSNDMLPVQILEDEKVVENPVDQRTLTTKYTQKAIEFINTSEDQPFFLYFPHAMPHKPLAVSDKYYTPDTPDDLYADVIRELDWSVAKVRQALEARKILDNTILIFTSDNGPHYGGSTGGLKGKKATPWEGGTRVPFIIRYPDAFPQQSVIDVPIWSLDLFPTLLALCGLDAPKDRLIDGQDITAVLKGQSREHAPIVTCHDEKIMTIRDGKWKLYLTRPKYLSARDLNPDYVDPKTPNGTTIIAQTEQPTSMQYPGVVPKRFKNQTPLFNLSVDRVEEDDVTEDHPKVVSDLRKKYRAFVDSLDQR</sequence>
<evidence type="ECO:0000259" key="5">
    <source>
        <dbReference type="Pfam" id="PF00884"/>
    </source>
</evidence>
<evidence type="ECO:0000256" key="1">
    <source>
        <dbReference type="ARBA" id="ARBA00008779"/>
    </source>
</evidence>
<evidence type="ECO:0000256" key="4">
    <source>
        <dbReference type="ARBA" id="ARBA00022837"/>
    </source>
</evidence>
<dbReference type="PANTHER" id="PTHR42693:SF33">
    <property type="entry name" value="ARYLSULFATASE"/>
    <property type="match status" value="1"/>
</dbReference>
<evidence type="ECO:0000313" key="7">
    <source>
        <dbReference type="Proteomes" id="UP000315003"/>
    </source>
</evidence>
<dbReference type="GO" id="GO:0046872">
    <property type="term" value="F:metal ion binding"/>
    <property type="evidence" value="ECO:0007669"/>
    <property type="project" value="UniProtKB-KW"/>
</dbReference>
<dbReference type="EC" id="3.1.6.1" evidence="6"/>
<protein>
    <submittedName>
        <fullName evidence="6">Arylsulfatase</fullName>
        <ecNumber evidence="6">3.1.6.1</ecNumber>
    </submittedName>
</protein>
<dbReference type="OrthoDB" id="9803751at2"/>
<dbReference type="InterPro" id="IPR017850">
    <property type="entry name" value="Alkaline_phosphatase_core_sf"/>
</dbReference>
<keyword evidence="2" id="KW-0479">Metal-binding</keyword>
<evidence type="ECO:0000256" key="3">
    <source>
        <dbReference type="ARBA" id="ARBA00022801"/>
    </source>
</evidence>
<reference evidence="6 7" key="1">
    <citation type="submission" date="2019-02" db="EMBL/GenBank/DDBJ databases">
        <title>Deep-cultivation of Planctomycetes and their phenomic and genomic characterization uncovers novel biology.</title>
        <authorList>
            <person name="Wiegand S."/>
            <person name="Jogler M."/>
            <person name="Boedeker C."/>
            <person name="Pinto D."/>
            <person name="Vollmers J."/>
            <person name="Rivas-Marin E."/>
            <person name="Kohn T."/>
            <person name="Peeters S.H."/>
            <person name="Heuer A."/>
            <person name="Rast P."/>
            <person name="Oberbeckmann S."/>
            <person name="Bunk B."/>
            <person name="Jeske O."/>
            <person name="Meyerdierks A."/>
            <person name="Storesund J.E."/>
            <person name="Kallscheuer N."/>
            <person name="Luecker S."/>
            <person name="Lage O.M."/>
            <person name="Pohl T."/>
            <person name="Merkel B.J."/>
            <person name="Hornburger P."/>
            <person name="Mueller R.-W."/>
            <person name="Bruemmer F."/>
            <person name="Labrenz M."/>
            <person name="Spormann A.M."/>
            <person name="Op den Camp H."/>
            <person name="Overmann J."/>
            <person name="Amann R."/>
            <person name="Jetten M.S.M."/>
            <person name="Mascher T."/>
            <person name="Medema M.H."/>
            <person name="Devos D.P."/>
            <person name="Kaster A.-K."/>
            <person name="Ovreas L."/>
            <person name="Rohde M."/>
            <person name="Galperin M.Y."/>
            <person name="Jogler C."/>
        </authorList>
    </citation>
    <scope>NUCLEOTIDE SEQUENCE [LARGE SCALE GENOMIC DNA]</scope>
    <source>
        <strain evidence="6 7">SV_7m_r</strain>
    </source>
</reference>
<dbReference type="CDD" id="cd16026">
    <property type="entry name" value="GALNS_like"/>
    <property type="match status" value="1"/>
</dbReference>
<dbReference type="EMBL" id="CP036272">
    <property type="protein sequence ID" value="QDT62469.1"/>
    <property type="molecule type" value="Genomic_DNA"/>
</dbReference>
<evidence type="ECO:0000313" key="6">
    <source>
        <dbReference type="EMBL" id="QDT62469.1"/>
    </source>
</evidence>
<name>A0A517T267_9BACT</name>
<feature type="domain" description="Sulfatase N-terminal" evidence="5">
    <location>
        <begin position="36"/>
        <end position="334"/>
    </location>
</feature>
<dbReference type="InterPro" id="IPR050738">
    <property type="entry name" value="Sulfatase"/>
</dbReference>
<dbReference type="PROSITE" id="PS00149">
    <property type="entry name" value="SULFATASE_2"/>
    <property type="match status" value="1"/>
</dbReference>
<evidence type="ECO:0000256" key="2">
    <source>
        <dbReference type="ARBA" id="ARBA00022723"/>
    </source>
</evidence>
<dbReference type="Gene3D" id="3.30.1120.10">
    <property type="match status" value="1"/>
</dbReference>
<keyword evidence="7" id="KW-1185">Reference proteome</keyword>
<dbReference type="PANTHER" id="PTHR42693">
    <property type="entry name" value="ARYLSULFATASE FAMILY MEMBER"/>
    <property type="match status" value="1"/>
</dbReference>
<proteinExistence type="inferred from homology"/>
<gene>
    <name evidence="6" type="primary">atsA_76</name>
    <name evidence="6" type="ORF">SV7mr_50170</name>
</gene>
<dbReference type="InterPro" id="IPR024607">
    <property type="entry name" value="Sulfatase_CS"/>
</dbReference>
<dbReference type="RefSeq" id="WP_145277259.1">
    <property type="nucleotide sequence ID" value="NZ_CP036272.1"/>
</dbReference>
<comment type="similarity">
    <text evidence="1">Belongs to the sulfatase family.</text>
</comment>
<dbReference type="Proteomes" id="UP000315003">
    <property type="component" value="Chromosome"/>
</dbReference>
<keyword evidence="3 6" id="KW-0378">Hydrolase</keyword>
<keyword evidence="4" id="KW-0106">Calcium</keyword>
<accession>A0A517T267</accession>
<dbReference type="SUPFAM" id="SSF53649">
    <property type="entry name" value="Alkaline phosphatase-like"/>
    <property type="match status" value="1"/>
</dbReference>
<dbReference type="GO" id="GO:0004065">
    <property type="term" value="F:arylsulfatase activity"/>
    <property type="evidence" value="ECO:0007669"/>
    <property type="project" value="UniProtKB-EC"/>
</dbReference>
<dbReference type="Gene3D" id="3.40.720.10">
    <property type="entry name" value="Alkaline Phosphatase, subunit A"/>
    <property type="match status" value="1"/>
</dbReference>
<dbReference type="InterPro" id="IPR000917">
    <property type="entry name" value="Sulfatase_N"/>
</dbReference>
<dbReference type="AlphaFoldDB" id="A0A517T267"/>
<dbReference type="Pfam" id="PF00884">
    <property type="entry name" value="Sulfatase"/>
    <property type="match status" value="1"/>
</dbReference>